<sequence length="237" mass="25429">MSTYVYGITAADHPLRLDGVHGVGEPAAPLRAVRTGSLTAVVSDAPEGLRAKRRDVRAHQGVLEALMADGATLPMRFGLLAPDDDQVATALDAGDDTYRARLADLDGHVEYNVKVARDEDDLLREIVTESQQVRELRERTIADPGAHDERVALGEVISHEVSARRSAEAELLTAALAPSAKRVSVGEAAANHIASLSFLVPEKDAQAFARAVQREADLRGDAYTFTLTGPLPPYSFV</sequence>
<gene>
    <name evidence="4" type="ORF">JE024_02920</name>
</gene>
<organism evidence="4 5">
    <name type="scientific">Streptomyces zhihengii</name>
    <dbReference type="NCBI Taxonomy" id="1818004"/>
    <lineage>
        <taxon>Bacteria</taxon>
        <taxon>Bacillati</taxon>
        <taxon>Actinomycetota</taxon>
        <taxon>Actinomycetes</taxon>
        <taxon>Kitasatosporales</taxon>
        <taxon>Streptomycetaceae</taxon>
        <taxon>Streptomyces</taxon>
    </lineage>
</organism>
<dbReference type="Pfam" id="PF06386">
    <property type="entry name" value="GvpL_GvpF"/>
    <property type="match status" value="1"/>
</dbReference>
<proteinExistence type="inferred from homology"/>
<dbReference type="PANTHER" id="PTHR36852:SF1">
    <property type="entry name" value="PROTEIN GVPL 2"/>
    <property type="match status" value="1"/>
</dbReference>
<reference evidence="4 5" key="1">
    <citation type="journal article" date="2016" name="Arch. Microbiol.">
        <title>Streptomyces zhihengii sp. nov., isolated from rhizospheric soil of Psammosilene tunicoides.</title>
        <authorList>
            <person name="Huang M.J."/>
            <person name="Fei J.J."/>
            <person name="Salam N."/>
            <person name="Kim C.J."/>
            <person name="Hozzein W.N."/>
            <person name="Xiao M."/>
            <person name="Huang H.Q."/>
            <person name="Li W.J."/>
        </authorList>
    </citation>
    <scope>NUCLEOTIDE SEQUENCE [LARGE SCALE GENOMIC DNA]</scope>
    <source>
        <strain evidence="4 5">YIM T102</strain>
    </source>
</reference>
<dbReference type="Proteomes" id="UP000664109">
    <property type="component" value="Unassembled WGS sequence"/>
</dbReference>
<keyword evidence="1" id="KW-0304">Gas vesicle</keyword>
<name>A0ABS2UJZ4_9ACTN</name>
<evidence type="ECO:0000256" key="1">
    <source>
        <dbReference type="ARBA" id="ARBA00022987"/>
    </source>
</evidence>
<dbReference type="InterPro" id="IPR009430">
    <property type="entry name" value="GvpL/GvpF"/>
</dbReference>
<protein>
    <submittedName>
        <fullName evidence="4">GvpL/GvpF family gas vesicle protein</fullName>
    </submittedName>
</protein>
<keyword evidence="5" id="KW-1185">Reference proteome</keyword>
<comment type="caution">
    <text evidence="4">The sequence shown here is derived from an EMBL/GenBank/DDBJ whole genome shotgun (WGS) entry which is preliminary data.</text>
</comment>
<dbReference type="EMBL" id="JAFEJA010000001">
    <property type="protein sequence ID" value="MBM9617704.1"/>
    <property type="molecule type" value="Genomic_DNA"/>
</dbReference>
<dbReference type="RefSeq" id="WP_205372052.1">
    <property type="nucleotide sequence ID" value="NZ_JAFEJA010000001.1"/>
</dbReference>
<accession>A0ABS2UJZ4</accession>
<evidence type="ECO:0000256" key="3">
    <source>
        <dbReference type="ARBA" id="ARBA00035643"/>
    </source>
</evidence>
<evidence type="ECO:0000256" key="2">
    <source>
        <dbReference type="ARBA" id="ARBA00035108"/>
    </source>
</evidence>
<comment type="subcellular location">
    <subcellularLocation>
        <location evidence="2">Gas vesicle</location>
    </subcellularLocation>
</comment>
<dbReference type="PANTHER" id="PTHR36852">
    <property type="entry name" value="PROTEIN GVPL 2"/>
    <property type="match status" value="1"/>
</dbReference>
<evidence type="ECO:0000313" key="5">
    <source>
        <dbReference type="Proteomes" id="UP000664109"/>
    </source>
</evidence>
<comment type="similarity">
    <text evidence="3">Belongs to the gas vesicle GvpF/GvpL family.</text>
</comment>
<evidence type="ECO:0000313" key="4">
    <source>
        <dbReference type="EMBL" id="MBM9617704.1"/>
    </source>
</evidence>